<dbReference type="Pfam" id="PF13023">
    <property type="entry name" value="HD_3"/>
    <property type="match status" value="1"/>
</dbReference>
<gene>
    <name evidence="2" type="ORF">A3F61_03870</name>
</gene>
<dbReference type="STRING" id="1797517.A3F61_03870"/>
<proteinExistence type="predicted"/>
<protein>
    <recommendedName>
        <fullName evidence="1">HD domain-containing protein</fullName>
    </recommendedName>
</protein>
<feature type="domain" description="HD" evidence="1">
    <location>
        <begin position="57"/>
        <end position="173"/>
    </location>
</feature>
<evidence type="ECO:0000313" key="3">
    <source>
        <dbReference type="Proteomes" id="UP000178272"/>
    </source>
</evidence>
<sequence length="243" mass="27688">MKSERGGSPDQKLDALYEFLHELYPANWQVRFGGAPHMARLAQQRDVDSFVENNGVFESVAGHTWALAVTADLIRDLFPGLRSALDWSVVKKLVLYHDVREVSHGDFSAFRQLSSANGNKENETKEWRRLTSILPQDIGNALFKLCEDFEENGSAQTLEMRFVRFLDDLQAGTFVLKFGNELSKYSEIANRISQKRIVLWAKELADDLFDKGNLIAAEEVKFITLYHARRFREAGINLELAGF</sequence>
<organism evidence="2 3">
    <name type="scientific">Candidatus Blackburnbacteria bacterium RIFCSPHIGHO2_12_FULL_41_13b</name>
    <dbReference type="NCBI Taxonomy" id="1797517"/>
    <lineage>
        <taxon>Bacteria</taxon>
        <taxon>Candidatus Blackburniibacteriota</taxon>
    </lineage>
</organism>
<dbReference type="EMBL" id="MHCA01000053">
    <property type="protein sequence ID" value="OGY10597.1"/>
    <property type="molecule type" value="Genomic_DNA"/>
</dbReference>
<accession>A0A1G1V5H3</accession>
<reference evidence="2 3" key="1">
    <citation type="journal article" date="2016" name="Nat. Commun.">
        <title>Thousands of microbial genomes shed light on interconnected biogeochemical processes in an aquifer system.</title>
        <authorList>
            <person name="Anantharaman K."/>
            <person name="Brown C.T."/>
            <person name="Hug L.A."/>
            <person name="Sharon I."/>
            <person name="Castelle C.J."/>
            <person name="Probst A.J."/>
            <person name="Thomas B.C."/>
            <person name="Singh A."/>
            <person name="Wilkins M.J."/>
            <person name="Karaoz U."/>
            <person name="Brodie E.L."/>
            <person name="Williams K.H."/>
            <person name="Hubbard S.S."/>
            <person name="Banfield J.F."/>
        </authorList>
    </citation>
    <scope>NUCLEOTIDE SEQUENCE [LARGE SCALE GENOMIC DNA]</scope>
</reference>
<dbReference type="SUPFAM" id="SSF109604">
    <property type="entry name" value="HD-domain/PDEase-like"/>
    <property type="match status" value="1"/>
</dbReference>
<dbReference type="InterPro" id="IPR006674">
    <property type="entry name" value="HD_domain"/>
</dbReference>
<comment type="caution">
    <text evidence="2">The sequence shown here is derived from an EMBL/GenBank/DDBJ whole genome shotgun (WGS) entry which is preliminary data.</text>
</comment>
<evidence type="ECO:0000313" key="2">
    <source>
        <dbReference type="EMBL" id="OGY10597.1"/>
    </source>
</evidence>
<name>A0A1G1V5H3_9BACT</name>
<dbReference type="AlphaFoldDB" id="A0A1G1V5H3"/>
<dbReference type="Proteomes" id="UP000178272">
    <property type="component" value="Unassembled WGS sequence"/>
</dbReference>
<evidence type="ECO:0000259" key="1">
    <source>
        <dbReference type="Pfam" id="PF13023"/>
    </source>
</evidence>
<dbReference type="Gene3D" id="1.10.3210.10">
    <property type="entry name" value="Hypothetical protein af1432"/>
    <property type="match status" value="1"/>
</dbReference>